<dbReference type="EMBL" id="LUKE01000001">
    <property type="protein sequence ID" value="KYG65806.1"/>
    <property type="molecule type" value="Genomic_DNA"/>
</dbReference>
<evidence type="ECO:0008006" key="4">
    <source>
        <dbReference type="Google" id="ProtNLM"/>
    </source>
</evidence>
<organism evidence="2 3">
    <name type="scientific">Bdellovibrio bacteriovorus</name>
    <dbReference type="NCBI Taxonomy" id="959"/>
    <lineage>
        <taxon>Bacteria</taxon>
        <taxon>Pseudomonadati</taxon>
        <taxon>Bdellovibrionota</taxon>
        <taxon>Bdellovibrionia</taxon>
        <taxon>Bdellovibrionales</taxon>
        <taxon>Pseudobdellovibrionaceae</taxon>
        <taxon>Bdellovibrio</taxon>
    </lineage>
</organism>
<comment type="caution">
    <text evidence="2">The sequence shown here is derived from an EMBL/GenBank/DDBJ whole genome shotgun (WGS) entry which is preliminary data.</text>
</comment>
<proteinExistence type="predicted"/>
<sequence>MKNFIVAAVLGYSLFSCLPSLAGSVACDFDPANELSYSGPASQSIRKAVKEIANCDAVVDSRDGHKQWRDSFLEKCSSLCSERLGHKSKSDVDCRFSCGAAAMKSAELSRAYFRGLDDGKNSCVTKASGVKSSGAVN</sequence>
<keyword evidence="3" id="KW-1185">Reference proteome</keyword>
<feature type="chain" id="PRO_5007573461" description="Secreted protein" evidence="1">
    <location>
        <begin position="23"/>
        <end position="137"/>
    </location>
</feature>
<dbReference type="RefSeq" id="WP_061833349.1">
    <property type="nucleotide sequence ID" value="NZ_LUKE01000001.1"/>
</dbReference>
<gene>
    <name evidence="2" type="ORF">AZI86_01665</name>
</gene>
<evidence type="ECO:0000256" key="1">
    <source>
        <dbReference type="SAM" id="SignalP"/>
    </source>
</evidence>
<name>A0A150WN55_BDEBC</name>
<evidence type="ECO:0000313" key="2">
    <source>
        <dbReference type="EMBL" id="KYG65806.1"/>
    </source>
</evidence>
<dbReference type="AlphaFoldDB" id="A0A150WN55"/>
<protein>
    <recommendedName>
        <fullName evidence="4">Secreted protein</fullName>
    </recommendedName>
</protein>
<feature type="signal peptide" evidence="1">
    <location>
        <begin position="1"/>
        <end position="22"/>
    </location>
</feature>
<dbReference type="PROSITE" id="PS51257">
    <property type="entry name" value="PROKAR_LIPOPROTEIN"/>
    <property type="match status" value="1"/>
</dbReference>
<keyword evidence="1" id="KW-0732">Signal</keyword>
<reference evidence="2 3" key="1">
    <citation type="submission" date="2016-03" db="EMBL/GenBank/DDBJ databases">
        <authorList>
            <person name="Ploux O."/>
        </authorList>
    </citation>
    <scope>NUCLEOTIDE SEQUENCE [LARGE SCALE GENOMIC DNA]</scope>
    <source>
        <strain evidence="2 3">R0</strain>
    </source>
</reference>
<accession>A0A150WN55</accession>
<evidence type="ECO:0000313" key="3">
    <source>
        <dbReference type="Proteomes" id="UP000075320"/>
    </source>
</evidence>
<dbReference type="Proteomes" id="UP000075320">
    <property type="component" value="Unassembled WGS sequence"/>
</dbReference>